<dbReference type="OrthoDB" id="8111537at2"/>
<keyword evidence="1" id="KW-0732">Signal</keyword>
<proteinExistence type="predicted"/>
<evidence type="ECO:0000313" key="3">
    <source>
        <dbReference type="Proteomes" id="UP000319210"/>
    </source>
</evidence>
<keyword evidence="3" id="KW-1185">Reference proteome</keyword>
<dbReference type="Gene3D" id="3.40.50.1820">
    <property type="entry name" value="alpha/beta hydrolase"/>
    <property type="match status" value="1"/>
</dbReference>
<gene>
    <name evidence="2" type="ORF">SCA03_64110</name>
</gene>
<name>A0A4Y3RDP5_STRCI</name>
<dbReference type="AlphaFoldDB" id="A0A4Y3RDP5"/>
<protein>
    <submittedName>
        <fullName evidence="2">Alpha/beta hydrolase</fullName>
    </submittedName>
</protein>
<accession>A0A4Y3RDP5</accession>
<dbReference type="EMBL" id="BJMM01000067">
    <property type="protein sequence ID" value="GEB53860.1"/>
    <property type="molecule type" value="Genomic_DNA"/>
</dbReference>
<comment type="caution">
    <text evidence="2">The sequence shown here is derived from an EMBL/GenBank/DDBJ whole genome shotgun (WGS) entry which is preliminary data.</text>
</comment>
<dbReference type="GO" id="GO:0016787">
    <property type="term" value="F:hydrolase activity"/>
    <property type="evidence" value="ECO:0007669"/>
    <property type="project" value="UniProtKB-KW"/>
</dbReference>
<evidence type="ECO:0000313" key="2">
    <source>
        <dbReference type="EMBL" id="GEB53860.1"/>
    </source>
</evidence>
<organism evidence="2 3">
    <name type="scientific">Streptomyces cacaoi</name>
    <dbReference type="NCBI Taxonomy" id="1898"/>
    <lineage>
        <taxon>Bacteria</taxon>
        <taxon>Bacillati</taxon>
        <taxon>Actinomycetota</taxon>
        <taxon>Actinomycetes</taxon>
        <taxon>Kitasatosporales</taxon>
        <taxon>Streptomycetaceae</taxon>
        <taxon>Streptomyces</taxon>
    </lineage>
</organism>
<keyword evidence="2" id="KW-0378">Hydrolase</keyword>
<dbReference type="Proteomes" id="UP000319210">
    <property type="component" value="Unassembled WGS sequence"/>
</dbReference>
<sequence length="394" mass="41606">MRLRTAATAATSVLGAATACLAAGRYIADAVLRPVRLRPDGGSAPPAGFENTRLTVHSHGSGKIAVTRSLVARLPGTYALTARGTHAVVGRVLDAARAGTGEGGDLPVGDGHAVVVRELERVVRGRLEPGSTVRLTPQIHTGDPEEALGIPFEDVRIPGELGALPGWLAPGARNTWIIAAHGLRATREQALVVFPFYRRHHLPVLALAHRGDPGAPRPAGGINRLGDVEWRDLEAAIRYAVGRGAHRVILHGWSTGAAMALHAAAESELREHIAGLVLDSPVLDRKHTVRALAEARGTPQYLLPLVLRAALGRAGLSPGELSPVVDPARLDVPTLLLHGPADTIASWDDSRALAGARPELVSLHTVAEAPHAAMWNADPHGYEEALRRFITPLV</sequence>
<reference evidence="2 3" key="1">
    <citation type="submission" date="2019-06" db="EMBL/GenBank/DDBJ databases">
        <title>Whole genome shotgun sequence of Streptomyces cacaoi subsp. cacaoi NBRC 12748.</title>
        <authorList>
            <person name="Hosoyama A."/>
            <person name="Uohara A."/>
            <person name="Ohji S."/>
            <person name="Ichikawa N."/>
        </authorList>
    </citation>
    <scope>NUCLEOTIDE SEQUENCE [LARGE SCALE GENOMIC DNA]</scope>
    <source>
        <strain evidence="2 3">NBRC 12748</strain>
    </source>
</reference>
<dbReference type="PROSITE" id="PS51257">
    <property type="entry name" value="PROKAR_LIPOPROTEIN"/>
    <property type="match status" value="1"/>
</dbReference>
<feature type="signal peptide" evidence="1">
    <location>
        <begin position="1"/>
        <end position="22"/>
    </location>
</feature>
<dbReference type="RefSeq" id="WP_086815051.1">
    <property type="nucleotide sequence ID" value="NZ_BJMM01000067.1"/>
</dbReference>
<dbReference type="SUPFAM" id="SSF53474">
    <property type="entry name" value="alpha/beta-Hydrolases"/>
    <property type="match status" value="1"/>
</dbReference>
<evidence type="ECO:0000256" key="1">
    <source>
        <dbReference type="SAM" id="SignalP"/>
    </source>
</evidence>
<dbReference type="InterPro" id="IPR029058">
    <property type="entry name" value="AB_hydrolase_fold"/>
</dbReference>
<feature type="chain" id="PRO_5039275155" evidence="1">
    <location>
        <begin position="23"/>
        <end position="394"/>
    </location>
</feature>